<evidence type="ECO:0000313" key="1">
    <source>
        <dbReference type="EMBL" id="CAF0869677.1"/>
    </source>
</evidence>
<evidence type="ECO:0000313" key="3">
    <source>
        <dbReference type="Proteomes" id="UP000663828"/>
    </source>
</evidence>
<accession>A0A813XTM1</accession>
<dbReference type="AlphaFoldDB" id="A0A813XTM1"/>
<organism evidence="1 3">
    <name type="scientific">Adineta ricciae</name>
    <name type="common">Rotifer</name>
    <dbReference type="NCBI Taxonomy" id="249248"/>
    <lineage>
        <taxon>Eukaryota</taxon>
        <taxon>Metazoa</taxon>
        <taxon>Spiralia</taxon>
        <taxon>Gnathifera</taxon>
        <taxon>Rotifera</taxon>
        <taxon>Eurotatoria</taxon>
        <taxon>Bdelloidea</taxon>
        <taxon>Adinetida</taxon>
        <taxon>Adinetidae</taxon>
        <taxon>Adineta</taxon>
    </lineage>
</organism>
<gene>
    <name evidence="2" type="ORF">EDS130_LOCUS17281</name>
    <name evidence="1" type="ORF">XAT740_LOCUS6426</name>
</gene>
<dbReference type="Proteomes" id="UP000663852">
    <property type="component" value="Unassembled WGS sequence"/>
</dbReference>
<protein>
    <submittedName>
        <fullName evidence="1">Uncharacterized protein</fullName>
    </submittedName>
</protein>
<comment type="caution">
    <text evidence="1">The sequence shown here is derived from an EMBL/GenBank/DDBJ whole genome shotgun (WGS) entry which is preliminary data.</text>
</comment>
<dbReference type="Proteomes" id="UP000663828">
    <property type="component" value="Unassembled WGS sequence"/>
</dbReference>
<keyword evidence="3" id="KW-1185">Reference proteome</keyword>
<reference evidence="1" key="1">
    <citation type="submission" date="2021-02" db="EMBL/GenBank/DDBJ databases">
        <authorList>
            <person name="Nowell W R."/>
        </authorList>
    </citation>
    <scope>NUCLEOTIDE SEQUENCE</scope>
</reference>
<evidence type="ECO:0000313" key="2">
    <source>
        <dbReference type="EMBL" id="CAF1048096.1"/>
    </source>
</evidence>
<name>A0A813XTM1_ADIRI</name>
<dbReference type="EMBL" id="CAJNOJ010000077">
    <property type="protein sequence ID" value="CAF1048096.1"/>
    <property type="molecule type" value="Genomic_DNA"/>
</dbReference>
<dbReference type="EMBL" id="CAJNOR010000291">
    <property type="protein sequence ID" value="CAF0869677.1"/>
    <property type="molecule type" value="Genomic_DNA"/>
</dbReference>
<proteinExistence type="predicted"/>
<sequence length="91" mass="10728">MINSLSSVSKASEKSNIVPEKFGRRRRIDANKWHNVVVVWLENRTDPTDEYFQQTIEQLDKNVQYLDIFMDNDECIEFIACYPDALVDEQN</sequence>